<reference evidence="2" key="1">
    <citation type="journal article" date="2023" name="bioRxiv">
        <title>Improved chromosome-level genome assembly for marigold (Tagetes erecta).</title>
        <authorList>
            <person name="Jiang F."/>
            <person name="Yuan L."/>
            <person name="Wang S."/>
            <person name="Wang H."/>
            <person name="Xu D."/>
            <person name="Wang A."/>
            <person name="Fan W."/>
        </authorList>
    </citation>
    <scope>NUCLEOTIDE SEQUENCE</scope>
    <source>
        <strain evidence="2">WSJ</strain>
        <tissue evidence="2">Leaf</tissue>
    </source>
</reference>
<gene>
    <name evidence="2" type="ORF">QVD17_20004</name>
</gene>
<feature type="compositionally biased region" description="Polar residues" evidence="1">
    <location>
        <begin position="14"/>
        <end position="24"/>
    </location>
</feature>
<feature type="compositionally biased region" description="Gly residues" evidence="1">
    <location>
        <begin position="188"/>
        <end position="198"/>
    </location>
</feature>
<dbReference type="Proteomes" id="UP001229421">
    <property type="component" value="Unassembled WGS sequence"/>
</dbReference>
<evidence type="ECO:0000313" key="2">
    <source>
        <dbReference type="EMBL" id="KAK1424670.1"/>
    </source>
</evidence>
<feature type="compositionally biased region" description="Basic and acidic residues" evidence="1">
    <location>
        <begin position="233"/>
        <end position="248"/>
    </location>
</feature>
<organism evidence="2 3">
    <name type="scientific">Tagetes erecta</name>
    <name type="common">African marigold</name>
    <dbReference type="NCBI Taxonomy" id="13708"/>
    <lineage>
        <taxon>Eukaryota</taxon>
        <taxon>Viridiplantae</taxon>
        <taxon>Streptophyta</taxon>
        <taxon>Embryophyta</taxon>
        <taxon>Tracheophyta</taxon>
        <taxon>Spermatophyta</taxon>
        <taxon>Magnoliopsida</taxon>
        <taxon>eudicotyledons</taxon>
        <taxon>Gunneridae</taxon>
        <taxon>Pentapetalae</taxon>
        <taxon>asterids</taxon>
        <taxon>campanulids</taxon>
        <taxon>Asterales</taxon>
        <taxon>Asteraceae</taxon>
        <taxon>Asteroideae</taxon>
        <taxon>Heliantheae alliance</taxon>
        <taxon>Tageteae</taxon>
        <taxon>Tagetes</taxon>
    </lineage>
</organism>
<evidence type="ECO:0000313" key="3">
    <source>
        <dbReference type="Proteomes" id="UP001229421"/>
    </source>
</evidence>
<feature type="compositionally biased region" description="Polar residues" evidence="1">
    <location>
        <begin position="167"/>
        <end position="183"/>
    </location>
</feature>
<feature type="compositionally biased region" description="Polar residues" evidence="1">
    <location>
        <begin position="41"/>
        <end position="56"/>
    </location>
</feature>
<dbReference type="PANTHER" id="PTHR33871:SF1">
    <property type="entry name" value="OS05G0503100 PROTEIN"/>
    <property type="match status" value="1"/>
</dbReference>
<proteinExistence type="predicted"/>
<accession>A0AAD8KKH4</accession>
<dbReference type="AlphaFoldDB" id="A0AAD8KKH4"/>
<feature type="region of interest" description="Disordered" evidence="1">
    <location>
        <begin position="1"/>
        <end position="78"/>
    </location>
</feature>
<keyword evidence="3" id="KW-1185">Reference proteome</keyword>
<feature type="region of interest" description="Disordered" evidence="1">
    <location>
        <begin position="96"/>
        <end position="253"/>
    </location>
</feature>
<dbReference type="EMBL" id="JAUHHV010000005">
    <property type="protein sequence ID" value="KAK1424670.1"/>
    <property type="molecule type" value="Genomic_DNA"/>
</dbReference>
<dbReference type="PANTHER" id="PTHR33871">
    <property type="entry name" value="OS05G0503100 PROTEIN-RELATED"/>
    <property type="match status" value="1"/>
</dbReference>
<name>A0AAD8KKH4_TARER</name>
<sequence length="266" mass="29146">MGCCVSKTKPPQSPQFHQHSSKSSRAPPPVDEETVKEVLSETPNPNHFTKIENQPTKIPPKYTLPKIQNPPNFNHEENTFSGEVSEICSNMSESFSNTTFEEDSETLRRRVNDTNKSPAKLKNRQLNNNSGELRVVRNSPVRGKQHSPGRVRSGSEIHNRGSGFGSTGRQRPVTGSRSRSPANRTVARGGGGVGGGRNNVGRSPSVRKTENSPGRVGLGLQQKVVKADMGSGLERDESCWDPTERNDGESESLDNPLVSLECFIFL</sequence>
<evidence type="ECO:0000256" key="1">
    <source>
        <dbReference type="SAM" id="MobiDB-lite"/>
    </source>
</evidence>
<protein>
    <submittedName>
        <fullName evidence="2">Uncharacterized protein</fullName>
    </submittedName>
</protein>
<comment type="caution">
    <text evidence="2">The sequence shown here is derived from an EMBL/GenBank/DDBJ whole genome shotgun (WGS) entry which is preliminary data.</text>
</comment>